<dbReference type="RefSeq" id="XP_036682811.1">
    <property type="nucleotide sequence ID" value="XM_036826916.1"/>
</dbReference>
<keyword evidence="5" id="KW-0789">Thiol protease inhibitor</keyword>
<feature type="region of interest" description="Disordered" evidence="8">
    <location>
        <begin position="1"/>
        <end position="29"/>
    </location>
</feature>
<name>A0A8B8VD95_BALMU</name>
<sequence>MQRRSWAQASSKREARAQGCVGSGLRRATPPPAPHHLSFVLTLDSMFPKAALLLGLTVVGIHVRTIQKEFVDISKDHDYFAVSVEFAVAWFNSGREEGHAYKLLEVRRAQQKVSCTITVDSRPWFTQFTLLNSTCRQQKWGEEFPAPTAAPFLLKNEGLES</sequence>
<feature type="compositionally biased region" description="Polar residues" evidence="8">
    <location>
        <begin position="1"/>
        <end position="10"/>
    </location>
</feature>
<keyword evidence="3" id="KW-0964">Secreted</keyword>
<evidence type="ECO:0000256" key="4">
    <source>
        <dbReference type="ARBA" id="ARBA00022690"/>
    </source>
</evidence>
<keyword evidence="7" id="KW-1015">Disulfide bond</keyword>
<gene>
    <name evidence="10" type="primary">LOC118881735</name>
</gene>
<protein>
    <submittedName>
        <fullName evidence="10">Probable cystatin-16 isoform X2</fullName>
    </submittedName>
</protein>
<dbReference type="PANTHER" id="PTHR47393">
    <property type="entry name" value="CYSTATIN-12-RELATED"/>
    <property type="match status" value="1"/>
</dbReference>
<comment type="subcellular location">
    <subcellularLocation>
        <location evidence="1">Secreted</location>
    </subcellularLocation>
</comment>
<dbReference type="SUPFAM" id="SSF54403">
    <property type="entry name" value="Cystatin/monellin"/>
    <property type="match status" value="1"/>
</dbReference>
<reference evidence="10" key="1">
    <citation type="submission" date="2025-08" db="UniProtKB">
        <authorList>
            <consortium name="RefSeq"/>
        </authorList>
    </citation>
    <scope>IDENTIFICATION</scope>
    <source>
        <tissue evidence="10">Epidermis and Blubber</tissue>
    </source>
</reference>
<dbReference type="AlphaFoldDB" id="A0A8B8VD95"/>
<evidence type="ECO:0000313" key="10">
    <source>
        <dbReference type="RefSeq" id="XP_036682811.1"/>
    </source>
</evidence>
<evidence type="ECO:0000256" key="8">
    <source>
        <dbReference type="SAM" id="MobiDB-lite"/>
    </source>
</evidence>
<dbReference type="GO" id="GO:0005576">
    <property type="term" value="C:extracellular region"/>
    <property type="evidence" value="ECO:0007669"/>
    <property type="project" value="UniProtKB-SubCell"/>
</dbReference>
<dbReference type="GO" id="GO:0004869">
    <property type="term" value="F:cysteine-type endopeptidase inhibitor activity"/>
    <property type="evidence" value="ECO:0007669"/>
    <property type="project" value="UniProtKB-KW"/>
</dbReference>
<evidence type="ECO:0000256" key="1">
    <source>
        <dbReference type="ARBA" id="ARBA00004613"/>
    </source>
</evidence>
<evidence type="ECO:0000313" key="9">
    <source>
        <dbReference type="Proteomes" id="UP000694857"/>
    </source>
</evidence>
<comment type="similarity">
    <text evidence="2">Belongs to the cystatin family.</text>
</comment>
<dbReference type="Proteomes" id="UP000694857">
    <property type="component" value="Chromosome 15"/>
</dbReference>
<dbReference type="InterPro" id="IPR046350">
    <property type="entry name" value="Cystatin_sf"/>
</dbReference>
<evidence type="ECO:0000256" key="7">
    <source>
        <dbReference type="ARBA" id="ARBA00023157"/>
    </source>
</evidence>
<keyword evidence="9" id="KW-1185">Reference proteome</keyword>
<proteinExistence type="inferred from homology"/>
<keyword evidence="6" id="KW-0732">Signal</keyword>
<evidence type="ECO:0000256" key="6">
    <source>
        <dbReference type="ARBA" id="ARBA00022729"/>
    </source>
</evidence>
<dbReference type="PANTHER" id="PTHR47393:SF5">
    <property type="entry name" value="CYSTATIN-16-RELATED"/>
    <property type="match status" value="1"/>
</dbReference>
<dbReference type="InterPro" id="IPR052333">
    <property type="entry name" value="Cystatin_spermatogenesis"/>
</dbReference>
<dbReference type="GeneID" id="118881735"/>
<evidence type="ECO:0000256" key="3">
    <source>
        <dbReference type="ARBA" id="ARBA00022525"/>
    </source>
</evidence>
<evidence type="ECO:0000256" key="2">
    <source>
        <dbReference type="ARBA" id="ARBA00009403"/>
    </source>
</evidence>
<accession>A0A8B8VD95</accession>
<keyword evidence="4" id="KW-0646">Protease inhibitor</keyword>
<evidence type="ECO:0000256" key="5">
    <source>
        <dbReference type="ARBA" id="ARBA00022704"/>
    </source>
</evidence>
<organism evidence="9 10">
    <name type="scientific">Balaenoptera musculus</name>
    <name type="common">Blue whale</name>
    <dbReference type="NCBI Taxonomy" id="9771"/>
    <lineage>
        <taxon>Eukaryota</taxon>
        <taxon>Metazoa</taxon>
        <taxon>Chordata</taxon>
        <taxon>Craniata</taxon>
        <taxon>Vertebrata</taxon>
        <taxon>Euteleostomi</taxon>
        <taxon>Mammalia</taxon>
        <taxon>Eutheria</taxon>
        <taxon>Laurasiatheria</taxon>
        <taxon>Artiodactyla</taxon>
        <taxon>Whippomorpha</taxon>
        <taxon>Cetacea</taxon>
        <taxon>Mysticeti</taxon>
        <taxon>Balaenopteridae</taxon>
        <taxon>Balaenoptera</taxon>
    </lineage>
</organism>